<organism evidence="2 3">
    <name type="scientific">Acaryochloris marina (strain MBIC 11017)</name>
    <dbReference type="NCBI Taxonomy" id="329726"/>
    <lineage>
        <taxon>Bacteria</taxon>
        <taxon>Bacillati</taxon>
        <taxon>Cyanobacteriota</taxon>
        <taxon>Cyanophyceae</taxon>
        <taxon>Acaryochloridales</taxon>
        <taxon>Acaryochloridaceae</taxon>
        <taxon>Acaryochloris</taxon>
    </lineage>
</organism>
<keyword evidence="3" id="KW-1185">Reference proteome</keyword>
<feature type="compositionally biased region" description="Basic residues" evidence="1">
    <location>
        <begin position="61"/>
        <end position="74"/>
    </location>
</feature>
<geneLocation type="plasmid" evidence="2 3">
    <name>pREB2</name>
</geneLocation>
<reference evidence="2 3" key="1">
    <citation type="journal article" date="2008" name="Proc. Natl. Acad. Sci. U.S.A.">
        <title>Niche adaptation and genome expansion in the chlorophyll d-producing cyanobacterium Acaryochloris marina.</title>
        <authorList>
            <person name="Swingley W.D."/>
            <person name="Chen M."/>
            <person name="Cheung P.C."/>
            <person name="Conrad A.L."/>
            <person name="Dejesa L.C."/>
            <person name="Hao J."/>
            <person name="Honchak B.M."/>
            <person name="Karbach L.E."/>
            <person name="Kurdoglu A."/>
            <person name="Lahiri S."/>
            <person name="Mastrian S.D."/>
            <person name="Miyashita H."/>
            <person name="Page L."/>
            <person name="Ramakrishna P."/>
            <person name="Satoh S."/>
            <person name="Sattley W.M."/>
            <person name="Shimada Y."/>
            <person name="Taylor H.L."/>
            <person name="Tomo T."/>
            <person name="Tsuchiya T."/>
            <person name="Wang Z.T."/>
            <person name="Raymond J."/>
            <person name="Mimuro M."/>
            <person name="Blankenship R.E."/>
            <person name="Touchman J.W."/>
        </authorList>
    </citation>
    <scope>NUCLEOTIDE SEQUENCE [LARGE SCALE GENOMIC DNA]</scope>
    <source>
        <strain evidence="3">MBIC 11017</strain>
        <plasmid evidence="3">Plasmid pREB2</plasmid>
    </source>
</reference>
<protein>
    <submittedName>
        <fullName evidence="2">Uncharacterized protein</fullName>
    </submittedName>
</protein>
<feature type="region of interest" description="Disordered" evidence="1">
    <location>
        <begin position="1"/>
        <end position="94"/>
    </location>
</feature>
<dbReference type="KEGG" id="amr:AM1_B0105"/>
<proteinExistence type="predicted"/>
<dbReference type="HOGENOM" id="CLU_1599114_0_0_3"/>
<dbReference type="AlphaFoldDB" id="A8ZM62"/>
<accession>A8ZM62</accession>
<dbReference type="EMBL" id="CP000839">
    <property type="protein sequence ID" value="ABW31831.1"/>
    <property type="molecule type" value="Genomic_DNA"/>
</dbReference>
<evidence type="ECO:0000256" key="1">
    <source>
        <dbReference type="SAM" id="MobiDB-lite"/>
    </source>
</evidence>
<feature type="compositionally biased region" description="Polar residues" evidence="1">
    <location>
        <begin position="77"/>
        <end position="90"/>
    </location>
</feature>
<dbReference type="RefSeq" id="WP_012166983.1">
    <property type="nucleotide sequence ID" value="NC_009927.1"/>
</dbReference>
<evidence type="ECO:0000313" key="3">
    <source>
        <dbReference type="Proteomes" id="UP000000268"/>
    </source>
</evidence>
<evidence type="ECO:0000313" key="2">
    <source>
        <dbReference type="EMBL" id="ABW31831.1"/>
    </source>
</evidence>
<dbReference type="Proteomes" id="UP000000268">
    <property type="component" value="Plasmid pREB2"/>
</dbReference>
<feature type="compositionally biased region" description="Pro residues" evidence="1">
    <location>
        <begin position="11"/>
        <end position="24"/>
    </location>
</feature>
<name>A8ZM62_ACAM1</name>
<gene>
    <name evidence="2" type="ordered locus">AM1_B0105</name>
</gene>
<keyword evidence="2" id="KW-0614">Plasmid</keyword>
<sequence length="166" mass="18710">MKPPIISLNPKPIPQTTPGQPKPAPSAQKLLSKTAFPKKAPEGTWPPKREPRHEELGGIRHSSRRTSRTTRPKKVPQSASSENLQVSQPRTPRESAELERLFRNLELSQKDFVEQVKKGGDVVVGHRQKNKGMSWSERGSRALGILKTVELNGQWEQLWFPQTIAE</sequence>
<feature type="compositionally biased region" description="Basic and acidic residues" evidence="1">
    <location>
        <begin position="47"/>
        <end position="58"/>
    </location>
</feature>